<dbReference type="SUPFAM" id="SSF54928">
    <property type="entry name" value="RNA-binding domain, RBD"/>
    <property type="match status" value="1"/>
</dbReference>
<sequence length="417" mass="46680">MNLRYVVVSKAISSSITPNFTSRFNSHASTHRFHFRGFKGLQRWMHSSLAAEDDFSDLGPPVIQGVNSRLKLATEKREYFMQSKDDSKNSTASKPDVKVIPSARDLLLNLDKSSYTRAKIQKSDNTRPKPEKPQNAGPKTEKPQNVRPKTEKPEYARPKTEKPEYACSESEKPKDTHPKTEKPENFNKITRNNECNSNIKNSNSISIENVPSAVNMPKLVESLSTFGKISSASMENVASGLDRWVVKYENEESSSRAISAGNITIGSFNLPICPLNVPKSVTIRIKDIGKDTAYTAVHSICKKIGELVGMVKATENSIDVLFSLKELSDMQNILSELNDKIVDGCKWSAHLLSNVPSHEVMFKNELPQLGLQVSNQLSELKNEFSLKKVYAEDLEYMHLAIMHLEEHHTVNNGSTTN</sequence>
<reference evidence="2" key="2">
    <citation type="submission" date="2023-05" db="EMBL/GenBank/DDBJ databases">
        <authorList>
            <person name="Schelkunov M.I."/>
        </authorList>
    </citation>
    <scope>NUCLEOTIDE SEQUENCE</scope>
    <source>
        <strain evidence="2">Hsosn_3</strain>
        <tissue evidence="2">Leaf</tissue>
    </source>
</reference>
<dbReference type="AlphaFoldDB" id="A0AAD8GUI9"/>
<evidence type="ECO:0000313" key="2">
    <source>
        <dbReference type="EMBL" id="KAK1354281.1"/>
    </source>
</evidence>
<feature type="region of interest" description="Disordered" evidence="1">
    <location>
        <begin position="114"/>
        <end position="199"/>
    </location>
</feature>
<comment type="caution">
    <text evidence="2">The sequence shown here is derived from an EMBL/GenBank/DDBJ whole genome shotgun (WGS) entry which is preliminary data.</text>
</comment>
<dbReference type="InterPro" id="IPR058942">
    <property type="entry name" value="AT3G52170-like"/>
</dbReference>
<dbReference type="PANTHER" id="PTHR34568">
    <property type="entry name" value="RRM DOMAIN-CONTAINING PROTEIN"/>
    <property type="match status" value="1"/>
</dbReference>
<name>A0AAD8GUI9_9APIA</name>
<proteinExistence type="predicted"/>
<dbReference type="Proteomes" id="UP001237642">
    <property type="component" value="Unassembled WGS sequence"/>
</dbReference>
<feature type="compositionally biased region" description="Basic and acidic residues" evidence="1">
    <location>
        <begin position="121"/>
        <end position="132"/>
    </location>
</feature>
<dbReference type="PANTHER" id="PTHR34568:SF1">
    <property type="entry name" value="DNA BINDING PROTEIN"/>
    <property type="match status" value="1"/>
</dbReference>
<dbReference type="GO" id="GO:0003676">
    <property type="term" value="F:nucleic acid binding"/>
    <property type="evidence" value="ECO:0007669"/>
    <property type="project" value="InterPro"/>
</dbReference>
<keyword evidence="3" id="KW-1185">Reference proteome</keyword>
<evidence type="ECO:0000313" key="3">
    <source>
        <dbReference type="Proteomes" id="UP001237642"/>
    </source>
</evidence>
<evidence type="ECO:0000256" key="1">
    <source>
        <dbReference type="SAM" id="MobiDB-lite"/>
    </source>
</evidence>
<protein>
    <submittedName>
        <fullName evidence="2">RRM domain-containing protein</fullName>
    </submittedName>
</protein>
<organism evidence="2 3">
    <name type="scientific">Heracleum sosnowskyi</name>
    <dbReference type="NCBI Taxonomy" id="360622"/>
    <lineage>
        <taxon>Eukaryota</taxon>
        <taxon>Viridiplantae</taxon>
        <taxon>Streptophyta</taxon>
        <taxon>Embryophyta</taxon>
        <taxon>Tracheophyta</taxon>
        <taxon>Spermatophyta</taxon>
        <taxon>Magnoliopsida</taxon>
        <taxon>eudicotyledons</taxon>
        <taxon>Gunneridae</taxon>
        <taxon>Pentapetalae</taxon>
        <taxon>asterids</taxon>
        <taxon>campanulids</taxon>
        <taxon>Apiales</taxon>
        <taxon>Apiaceae</taxon>
        <taxon>Apioideae</taxon>
        <taxon>apioid superclade</taxon>
        <taxon>Tordylieae</taxon>
        <taxon>Tordyliinae</taxon>
        <taxon>Heracleum</taxon>
    </lineage>
</organism>
<feature type="compositionally biased region" description="Basic and acidic residues" evidence="1">
    <location>
        <begin position="139"/>
        <end position="185"/>
    </location>
</feature>
<dbReference type="EMBL" id="JAUIZM010000011">
    <property type="protein sequence ID" value="KAK1354281.1"/>
    <property type="molecule type" value="Genomic_DNA"/>
</dbReference>
<accession>A0AAD8GUI9</accession>
<gene>
    <name evidence="2" type="ORF">POM88_047537</name>
</gene>
<reference evidence="2" key="1">
    <citation type="submission" date="2023-02" db="EMBL/GenBank/DDBJ databases">
        <title>Genome of toxic invasive species Heracleum sosnowskyi carries increased number of genes despite the absence of recent whole-genome duplications.</title>
        <authorList>
            <person name="Schelkunov M."/>
            <person name="Shtratnikova V."/>
            <person name="Makarenko M."/>
            <person name="Klepikova A."/>
            <person name="Omelchenko D."/>
            <person name="Novikova G."/>
            <person name="Obukhova E."/>
            <person name="Bogdanov V."/>
            <person name="Penin A."/>
            <person name="Logacheva M."/>
        </authorList>
    </citation>
    <scope>NUCLEOTIDE SEQUENCE</scope>
    <source>
        <strain evidence="2">Hsosn_3</strain>
        <tissue evidence="2">Leaf</tissue>
    </source>
</reference>
<dbReference type="InterPro" id="IPR035979">
    <property type="entry name" value="RBD_domain_sf"/>
</dbReference>